<dbReference type="GO" id="GO:0005737">
    <property type="term" value="C:cytoplasm"/>
    <property type="evidence" value="ECO:0007669"/>
    <property type="project" value="TreeGrafter"/>
</dbReference>
<dbReference type="PROSITE" id="PS50404">
    <property type="entry name" value="GST_NTER"/>
    <property type="match status" value="1"/>
</dbReference>
<protein>
    <submittedName>
        <fullName evidence="3">Glutathione S-transferase</fullName>
    </submittedName>
</protein>
<keyword evidence="3" id="KW-0808">Transferase</keyword>
<dbReference type="OrthoDB" id="9782992at2"/>
<dbReference type="SFLD" id="SFLDS00019">
    <property type="entry name" value="Glutathione_Transferase_(cytos"/>
    <property type="match status" value="1"/>
</dbReference>
<dbReference type="AlphaFoldDB" id="A0A397NK78"/>
<dbReference type="InterPro" id="IPR036282">
    <property type="entry name" value="Glutathione-S-Trfase_C_sf"/>
</dbReference>
<dbReference type="Pfam" id="PF13410">
    <property type="entry name" value="GST_C_2"/>
    <property type="match status" value="1"/>
</dbReference>
<dbReference type="InterPro" id="IPR010987">
    <property type="entry name" value="Glutathione-S-Trfase_C-like"/>
</dbReference>
<evidence type="ECO:0000259" key="2">
    <source>
        <dbReference type="PROSITE" id="PS50405"/>
    </source>
</evidence>
<evidence type="ECO:0000313" key="4">
    <source>
        <dbReference type="Proteomes" id="UP000266568"/>
    </source>
</evidence>
<organism evidence="3 4">
    <name type="scientific">Hephaestia caeni</name>
    <dbReference type="NCBI Taxonomy" id="645617"/>
    <lineage>
        <taxon>Bacteria</taxon>
        <taxon>Pseudomonadati</taxon>
        <taxon>Pseudomonadota</taxon>
        <taxon>Alphaproteobacteria</taxon>
        <taxon>Sphingomonadales</taxon>
        <taxon>Sphingomonadaceae</taxon>
        <taxon>Hephaestia</taxon>
    </lineage>
</organism>
<name>A0A397NK78_9SPHN</name>
<dbReference type="PANTHER" id="PTHR43968:SF6">
    <property type="entry name" value="GLUTATHIONE S-TRANSFERASE OMEGA"/>
    <property type="match status" value="1"/>
</dbReference>
<keyword evidence="4" id="KW-1185">Reference proteome</keyword>
<evidence type="ECO:0000259" key="1">
    <source>
        <dbReference type="PROSITE" id="PS50404"/>
    </source>
</evidence>
<dbReference type="Proteomes" id="UP000266568">
    <property type="component" value="Unassembled WGS sequence"/>
</dbReference>
<dbReference type="CDD" id="cd00299">
    <property type="entry name" value="GST_C_family"/>
    <property type="match status" value="1"/>
</dbReference>
<evidence type="ECO:0000313" key="3">
    <source>
        <dbReference type="EMBL" id="RIA37962.1"/>
    </source>
</evidence>
<dbReference type="InterPro" id="IPR040079">
    <property type="entry name" value="Glutathione_S-Trfase"/>
</dbReference>
<comment type="caution">
    <text evidence="3">The sequence shown here is derived from an EMBL/GenBank/DDBJ whole genome shotgun (WGS) entry which is preliminary data.</text>
</comment>
<feature type="domain" description="GST C-terminal" evidence="2">
    <location>
        <begin position="85"/>
        <end position="218"/>
    </location>
</feature>
<dbReference type="EMBL" id="QXDC01000004">
    <property type="protein sequence ID" value="RIA37962.1"/>
    <property type="molecule type" value="Genomic_DNA"/>
</dbReference>
<dbReference type="InterPro" id="IPR004045">
    <property type="entry name" value="Glutathione_S-Trfase_N"/>
</dbReference>
<dbReference type="InterPro" id="IPR036249">
    <property type="entry name" value="Thioredoxin-like_sf"/>
</dbReference>
<dbReference type="SFLD" id="SFLDG00358">
    <property type="entry name" value="Main_(cytGST)"/>
    <property type="match status" value="1"/>
</dbReference>
<sequence>MAQYHLYSADISPFAQRVVLQLDHKGIAFTHEHPPGGFGSAEYGLINPIQKLPVLRVDGVNLPESEVICEYLEQVHPEPALFPEDPMARAKVRLIARIIDLYIMNPMMPLFKNLSRATRDQAVVDHALASIKAGLGHLNHWIEPGRHATGGQTTLADFAAAPVLRYAFQYPPVFGFKDPFADLPNVAAYYAACRENANVDGALSRIEAGWDAMRQAAR</sequence>
<dbReference type="RefSeq" id="WP_119037194.1">
    <property type="nucleotide sequence ID" value="NZ_QXDC01000004.1"/>
</dbReference>
<dbReference type="GO" id="GO:0016740">
    <property type="term" value="F:transferase activity"/>
    <property type="evidence" value="ECO:0007669"/>
    <property type="project" value="UniProtKB-KW"/>
</dbReference>
<dbReference type="InterPro" id="IPR050983">
    <property type="entry name" value="GST_Omega/HSP26"/>
</dbReference>
<dbReference type="PANTHER" id="PTHR43968">
    <property type="match status" value="1"/>
</dbReference>
<dbReference type="SUPFAM" id="SSF52833">
    <property type="entry name" value="Thioredoxin-like"/>
    <property type="match status" value="1"/>
</dbReference>
<dbReference type="Gene3D" id="3.40.30.10">
    <property type="entry name" value="Glutaredoxin"/>
    <property type="match status" value="1"/>
</dbReference>
<feature type="domain" description="GST N-terminal" evidence="1">
    <location>
        <begin position="2"/>
        <end position="80"/>
    </location>
</feature>
<dbReference type="PROSITE" id="PS50405">
    <property type="entry name" value="GST_CTER"/>
    <property type="match status" value="1"/>
</dbReference>
<dbReference type="Gene3D" id="1.20.1050.10">
    <property type="match status" value="1"/>
</dbReference>
<dbReference type="CDD" id="cd00570">
    <property type="entry name" value="GST_N_family"/>
    <property type="match status" value="1"/>
</dbReference>
<accession>A0A397NK78</accession>
<reference evidence="3 4" key="1">
    <citation type="submission" date="2018-08" db="EMBL/GenBank/DDBJ databases">
        <title>Genomic Encyclopedia of Type Strains, Phase IV (KMG-IV): sequencing the most valuable type-strain genomes for metagenomic binning, comparative biology and taxonomic classification.</title>
        <authorList>
            <person name="Goeker M."/>
        </authorList>
    </citation>
    <scope>NUCLEOTIDE SEQUENCE [LARGE SCALE GENOMIC DNA]</scope>
    <source>
        <strain evidence="3 4">DSM 25527</strain>
    </source>
</reference>
<dbReference type="Pfam" id="PF13417">
    <property type="entry name" value="GST_N_3"/>
    <property type="match status" value="1"/>
</dbReference>
<gene>
    <name evidence="3" type="ORF">DFR49_3852</name>
</gene>
<proteinExistence type="predicted"/>
<dbReference type="SUPFAM" id="SSF47616">
    <property type="entry name" value="GST C-terminal domain-like"/>
    <property type="match status" value="1"/>
</dbReference>